<proteinExistence type="predicted"/>
<evidence type="ECO:0000313" key="3">
    <source>
        <dbReference type="Proteomes" id="UP000521872"/>
    </source>
</evidence>
<sequence>MATDGSLTDFSLPGDSLLPRHMERIAAAFSFCYSFKFNIRRLESHFYSAWNYILLSLTADDPTLFLCPQLLHFYERSDSDADAVTSSSASISSRAISNADAVIPDFSIGRFLSEPRTQRLVSPGSGTATPRSSTPRPAQPSKTPTPSSQQEPWYALKTVSARMLAIFELKRPAIRSASSPEAFLEELEEVMDKAIKQLHKQLYIVFNSDTYDVSDSLLCVAACGEWYCWMIAERKEYTVPAAPKRGWHTSSAAKMFKDETHPDRAEEELVAESLMFNTTSDSEEEKEDQTSTGGDDLPLDLDLMNLQDQPDPLEIYGPESGIEASVDGSFPRFVTELLNSERFASSVQRPVKEGLATKYRKWSKYILFGSPASNQAMYYMHRFLKDAGTANPQ</sequence>
<dbReference type="Proteomes" id="UP000521872">
    <property type="component" value="Unassembled WGS sequence"/>
</dbReference>
<dbReference type="AlphaFoldDB" id="A0A8H4QK76"/>
<organism evidence="2 3">
    <name type="scientific">Agrocybe pediades</name>
    <dbReference type="NCBI Taxonomy" id="84607"/>
    <lineage>
        <taxon>Eukaryota</taxon>
        <taxon>Fungi</taxon>
        <taxon>Dikarya</taxon>
        <taxon>Basidiomycota</taxon>
        <taxon>Agaricomycotina</taxon>
        <taxon>Agaricomycetes</taxon>
        <taxon>Agaricomycetidae</taxon>
        <taxon>Agaricales</taxon>
        <taxon>Agaricineae</taxon>
        <taxon>Strophariaceae</taxon>
        <taxon>Agrocybe</taxon>
    </lineage>
</organism>
<dbReference type="EMBL" id="JAACJL010000057">
    <property type="protein sequence ID" value="KAF4612414.1"/>
    <property type="molecule type" value="Genomic_DNA"/>
</dbReference>
<feature type="region of interest" description="Disordered" evidence="1">
    <location>
        <begin position="277"/>
        <end position="298"/>
    </location>
</feature>
<comment type="caution">
    <text evidence="2">The sequence shown here is derived from an EMBL/GenBank/DDBJ whole genome shotgun (WGS) entry which is preliminary data.</text>
</comment>
<name>A0A8H4QK76_9AGAR</name>
<evidence type="ECO:0000313" key="2">
    <source>
        <dbReference type="EMBL" id="KAF4612414.1"/>
    </source>
</evidence>
<keyword evidence="3" id="KW-1185">Reference proteome</keyword>
<evidence type="ECO:0000256" key="1">
    <source>
        <dbReference type="SAM" id="MobiDB-lite"/>
    </source>
</evidence>
<gene>
    <name evidence="2" type="ORF">D9613_004590</name>
</gene>
<reference evidence="2 3" key="1">
    <citation type="submission" date="2019-12" db="EMBL/GenBank/DDBJ databases">
        <authorList>
            <person name="Floudas D."/>
            <person name="Bentzer J."/>
            <person name="Ahren D."/>
            <person name="Johansson T."/>
            <person name="Persson P."/>
            <person name="Tunlid A."/>
        </authorList>
    </citation>
    <scope>NUCLEOTIDE SEQUENCE [LARGE SCALE GENOMIC DNA]</scope>
    <source>
        <strain evidence="2 3">CBS 102.39</strain>
    </source>
</reference>
<feature type="region of interest" description="Disordered" evidence="1">
    <location>
        <begin position="118"/>
        <end position="151"/>
    </location>
</feature>
<protein>
    <submittedName>
        <fullName evidence="2">Uncharacterized protein</fullName>
    </submittedName>
</protein>
<accession>A0A8H4QK76</accession>
<feature type="compositionally biased region" description="Polar residues" evidence="1">
    <location>
        <begin position="124"/>
        <end position="151"/>
    </location>
</feature>